<dbReference type="PANTHER" id="PTHR38459">
    <property type="entry name" value="PROPHAGE BACTOPRENOL-LINKED GLUCOSE TRANSLOCASE HOMOLOG"/>
    <property type="match status" value="1"/>
</dbReference>
<dbReference type="OrthoDB" id="9811884at2"/>
<dbReference type="Pfam" id="PF04138">
    <property type="entry name" value="GtrA_DPMS_TM"/>
    <property type="match status" value="1"/>
</dbReference>
<name>A0A109DAT3_9VIBR</name>
<keyword evidence="5 6" id="KW-0472">Membrane</keyword>
<dbReference type="InterPro" id="IPR051401">
    <property type="entry name" value="GtrA_CellWall_Glycosyl"/>
</dbReference>
<dbReference type="PANTHER" id="PTHR38459:SF1">
    <property type="entry name" value="PROPHAGE BACTOPRENOL-LINKED GLUCOSE TRANSLOCASE HOMOLOG"/>
    <property type="match status" value="1"/>
</dbReference>
<evidence type="ECO:0000256" key="6">
    <source>
        <dbReference type="SAM" id="Phobius"/>
    </source>
</evidence>
<comment type="subcellular location">
    <subcellularLocation>
        <location evidence="1">Membrane</location>
        <topology evidence="1">Multi-pass membrane protein</topology>
    </subcellularLocation>
</comment>
<keyword evidence="4 6" id="KW-1133">Transmembrane helix</keyword>
<organism evidence="8 9">
    <name type="scientific">Vibrio toranzoniae</name>
    <dbReference type="NCBI Taxonomy" id="1194427"/>
    <lineage>
        <taxon>Bacteria</taxon>
        <taxon>Pseudomonadati</taxon>
        <taxon>Pseudomonadota</taxon>
        <taxon>Gammaproteobacteria</taxon>
        <taxon>Vibrionales</taxon>
        <taxon>Vibrionaceae</taxon>
        <taxon>Vibrio</taxon>
    </lineage>
</organism>
<protein>
    <submittedName>
        <fullName evidence="8">Polysaccharide biosynthesis protein GtrA</fullName>
    </submittedName>
</protein>
<keyword evidence="9" id="KW-1185">Reference proteome</keyword>
<proteinExistence type="inferred from homology"/>
<keyword evidence="3 6" id="KW-0812">Transmembrane</keyword>
<evidence type="ECO:0000256" key="2">
    <source>
        <dbReference type="ARBA" id="ARBA00009399"/>
    </source>
</evidence>
<comment type="similarity">
    <text evidence="2">Belongs to the GtrA family.</text>
</comment>
<dbReference type="EMBL" id="LMXU01000008">
    <property type="protein sequence ID" value="KWU01942.1"/>
    <property type="molecule type" value="Genomic_DNA"/>
</dbReference>
<dbReference type="GO" id="GO:0005886">
    <property type="term" value="C:plasma membrane"/>
    <property type="evidence" value="ECO:0007669"/>
    <property type="project" value="TreeGrafter"/>
</dbReference>
<sequence length="154" mass="17215">MFSFNSGLQMFNNKLQAHSQRLQSHHKMVRFAVVGVGGFVVDCAVFALLHYMVGFPLMTARIGSFIAAATTTWFGNRVLTFGFKGQGSWSDKLIQWQKFMFSASISALPNLLCFKLMTDLLPAFTGAVFIAMAVGILVGMVTNYLFSQYWVFTR</sequence>
<evidence type="ECO:0000313" key="8">
    <source>
        <dbReference type="EMBL" id="KWU01942.1"/>
    </source>
</evidence>
<evidence type="ECO:0000256" key="4">
    <source>
        <dbReference type="ARBA" id="ARBA00022989"/>
    </source>
</evidence>
<dbReference type="Proteomes" id="UP000057389">
    <property type="component" value="Unassembled WGS sequence"/>
</dbReference>
<evidence type="ECO:0000313" key="9">
    <source>
        <dbReference type="Proteomes" id="UP000057389"/>
    </source>
</evidence>
<dbReference type="RefSeq" id="WP_060467439.1">
    <property type="nucleotide sequence ID" value="NZ_AP025514.1"/>
</dbReference>
<evidence type="ECO:0000256" key="5">
    <source>
        <dbReference type="ARBA" id="ARBA00023136"/>
    </source>
</evidence>
<accession>A0A109DAT3</accession>
<feature type="transmembrane region" description="Helical" evidence="6">
    <location>
        <begin position="31"/>
        <end position="53"/>
    </location>
</feature>
<evidence type="ECO:0000256" key="1">
    <source>
        <dbReference type="ARBA" id="ARBA00004141"/>
    </source>
</evidence>
<feature type="transmembrane region" description="Helical" evidence="6">
    <location>
        <begin position="123"/>
        <end position="146"/>
    </location>
</feature>
<evidence type="ECO:0000256" key="3">
    <source>
        <dbReference type="ARBA" id="ARBA00022692"/>
    </source>
</evidence>
<evidence type="ECO:0000259" key="7">
    <source>
        <dbReference type="Pfam" id="PF04138"/>
    </source>
</evidence>
<dbReference type="GO" id="GO:0000271">
    <property type="term" value="P:polysaccharide biosynthetic process"/>
    <property type="evidence" value="ECO:0007669"/>
    <property type="project" value="InterPro"/>
</dbReference>
<reference evidence="8 9" key="1">
    <citation type="submission" date="2015-11" db="EMBL/GenBank/DDBJ databases">
        <title>Draft WGS of Vibrio toranzoniae.</title>
        <authorList>
            <person name="Lasa A."/>
            <person name="Romalde J.L."/>
        </authorList>
    </citation>
    <scope>NUCLEOTIDE SEQUENCE [LARGE SCALE GENOMIC DNA]</scope>
    <source>
        <strain evidence="8 9">Vb 10.8</strain>
    </source>
</reference>
<gene>
    <name evidence="8" type="ORF">APQ14_03830</name>
</gene>
<dbReference type="InterPro" id="IPR007267">
    <property type="entry name" value="GtrA_DPMS_TM"/>
</dbReference>
<feature type="transmembrane region" description="Helical" evidence="6">
    <location>
        <begin position="59"/>
        <end position="79"/>
    </location>
</feature>
<dbReference type="GeneID" id="300178087"/>
<feature type="transmembrane region" description="Helical" evidence="6">
    <location>
        <begin position="99"/>
        <end position="117"/>
    </location>
</feature>
<comment type="caution">
    <text evidence="8">The sequence shown here is derived from an EMBL/GenBank/DDBJ whole genome shotgun (WGS) entry which is preliminary data.</text>
</comment>
<feature type="domain" description="GtrA/DPMS transmembrane" evidence="7">
    <location>
        <begin position="30"/>
        <end position="152"/>
    </location>
</feature>
<dbReference type="AlphaFoldDB" id="A0A109DAT3"/>